<proteinExistence type="predicted"/>
<dbReference type="EMBL" id="CM055732">
    <property type="protein sequence ID" value="KAJ8011352.1"/>
    <property type="molecule type" value="Genomic_DNA"/>
</dbReference>
<sequence length="78" mass="8687">MISQESAASNMLAVQQPVGPAERIGPAPERSGPSSTRLPLWVTLTDRARLRTECGSVARAHFHLKEEHKQQQQPWTDL</sequence>
<organism evidence="1 2">
    <name type="scientific">Dallia pectoralis</name>
    <name type="common">Alaska blackfish</name>
    <dbReference type="NCBI Taxonomy" id="75939"/>
    <lineage>
        <taxon>Eukaryota</taxon>
        <taxon>Metazoa</taxon>
        <taxon>Chordata</taxon>
        <taxon>Craniata</taxon>
        <taxon>Vertebrata</taxon>
        <taxon>Euteleostomi</taxon>
        <taxon>Actinopterygii</taxon>
        <taxon>Neopterygii</taxon>
        <taxon>Teleostei</taxon>
        <taxon>Protacanthopterygii</taxon>
        <taxon>Esociformes</taxon>
        <taxon>Umbridae</taxon>
        <taxon>Dallia</taxon>
    </lineage>
</organism>
<dbReference type="Proteomes" id="UP001157502">
    <property type="component" value="Chromosome 5"/>
</dbReference>
<keyword evidence="2" id="KW-1185">Reference proteome</keyword>
<accession>A0ACC2H6H6</accession>
<comment type="caution">
    <text evidence="1">The sequence shown here is derived from an EMBL/GenBank/DDBJ whole genome shotgun (WGS) entry which is preliminary data.</text>
</comment>
<evidence type="ECO:0000313" key="2">
    <source>
        <dbReference type="Proteomes" id="UP001157502"/>
    </source>
</evidence>
<gene>
    <name evidence="1" type="ORF">DPEC_G00057260</name>
</gene>
<protein>
    <submittedName>
        <fullName evidence="1">Uncharacterized protein</fullName>
    </submittedName>
</protein>
<name>A0ACC2H6H6_DALPE</name>
<reference evidence="1" key="1">
    <citation type="submission" date="2021-05" db="EMBL/GenBank/DDBJ databases">
        <authorList>
            <person name="Pan Q."/>
            <person name="Jouanno E."/>
            <person name="Zahm M."/>
            <person name="Klopp C."/>
            <person name="Cabau C."/>
            <person name="Louis A."/>
            <person name="Berthelot C."/>
            <person name="Parey E."/>
            <person name="Roest Crollius H."/>
            <person name="Montfort J."/>
            <person name="Robinson-Rechavi M."/>
            <person name="Bouchez O."/>
            <person name="Lampietro C."/>
            <person name="Lopez Roques C."/>
            <person name="Donnadieu C."/>
            <person name="Postlethwait J."/>
            <person name="Bobe J."/>
            <person name="Dillon D."/>
            <person name="Chandos A."/>
            <person name="von Hippel F."/>
            <person name="Guiguen Y."/>
        </authorList>
    </citation>
    <scope>NUCLEOTIDE SEQUENCE</scope>
    <source>
        <strain evidence="1">YG-Jan2019</strain>
    </source>
</reference>
<evidence type="ECO:0000313" key="1">
    <source>
        <dbReference type="EMBL" id="KAJ8011352.1"/>
    </source>
</evidence>